<evidence type="ECO:0000313" key="2">
    <source>
        <dbReference type="Proteomes" id="UP001574170"/>
    </source>
</evidence>
<keyword evidence="2" id="KW-1185">Reference proteome</keyword>
<proteinExistence type="predicted"/>
<reference evidence="1 2" key="1">
    <citation type="submission" date="2024-04" db="EMBL/GenBank/DDBJ databases">
        <title>New Clade of Flavobacterium.</title>
        <authorList>
            <person name="Matos L."/>
            <person name="Proenca D.N."/>
            <person name="Fransisco R.M."/>
            <person name="Chung A.P."/>
            <person name="Maccario L."/>
            <person name="Sorensen S.J."/>
            <person name="Morais P.V."/>
        </authorList>
    </citation>
    <scope>NUCLEOTIDE SEQUENCE [LARGE SCALE GENOMIC DNA]</scope>
    <source>
        <strain evidence="1 2">FBOR7N2.3</strain>
    </source>
</reference>
<dbReference type="RefSeq" id="WP_373392388.1">
    <property type="nucleotide sequence ID" value="NZ_JBCFQJ010000002.1"/>
</dbReference>
<gene>
    <name evidence="1" type="ORF">AAGV33_12635</name>
</gene>
<comment type="caution">
    <text evidence="1">The sequence shown here is derived from an EMBL/GenBank/DDBJ whole genome shotgun (WGS) entry which is preliminary data.</text>
</comment>
<protein>
    <submittedName>
        <fullName evidence="1">Uncharacterized protein</fullName>
    </submittedName>
</protein>
<dbReference type="Proteomes" id="UP001574170">
    <property type="component" value="Unassembled WGS sequence"/>
</dbReference>
<evidence type="ECO:0000313" key="1">
    <source>
        <dbReference type="EMBL" id="MFA9195253.1"/>
    </source>
</evidence>
<sequence length="98" mass="11574">MQKLKLIEGEFTSEEFKEVLSNLYSNKIKFYERKDFSSLIRSGENDLIAIKKIDELNQSVKQFLEIFSRAKTNNQKLIVLSEVQIIFKNPEIFNKKNI</sequence>
<dbReference type="EMBL" id="JBCFQK010000019">
    <property type="protein sequence ID" value="MFA9195253.1"/>
    <property type="molecule type" value="Genomic_DNA"/>
</dbReference>
<accession>A0ABV4TMF3</accession>
<organism evidence="1 2">
    <name type="scientific">Flavobacterium magnesitis</name>
    <dbReference type="NCBI Taxonomy" id="3138077"/>
    <lineage>
        <taxon>Bacteria</taxon>
        <taxon>Pseudomonadati</taxon>
        <taxon>Bacteroidota</taxon>
        <taxon>Flavobacteriia</taxon>
        <taxon>Flavobacteriales</taxon>
        <taxon>Flavobacteriaceae</taxon>
        <taxon>Flavobacterium</taxon>
    </lineage>
</organism>
<name>A0ABV4TMF3_9FLAO</name>